<sequence length="80" mass="8841">MQDLAPASLPPGTEVGSWRVLERRGRGNYGAVYRVERIGNPGAGPFALKLATHPLDPRFEREAEMLSLIHHPVAVPYTHL</sequence>
<feature type="non-terminal residue" evidence="2">
    <location>
        <position position="80"/>
    </location>
</feature>
<evidence type="ECO:0000259" key="1">
    <source>
        <dbReference type="PROSITE" id="PS50011"/>
    </source>
</evidence>
<dbReference type="EMBL" id="JABBJJ010000219">
    <property type="protein sequence ID" value="NMO20011.1"/>
    <property type="molecule type" value="Genomic_DNA"/>
</dbReference>
<proteinExistence type="predicted"/>
<dbReference type="Gene3D" id="1.10.510.10">
    <property type="entry name" value="Transferase(Phosphotransferase) domain 1"/>
    <property type="match status" value="1"/>
</dbReference>
<protein>
    <submittedName>
        <fullName evidence="2">Serine/threonine protein kinase</fullName>
    </submittedName>
</protein>
<dbReference type="AlphaFoldDB" id="A0A848LQN0"/>
<accession>A0A848LQN0</accession>
<dbReference type="GO" id="GO:0004674">
    <property type="term" value="F:protein serine/threonine kinase activity"/>
    <property type="evidence" value="ECO:0007669"/>
    <property type="project" value="UniProtKB-KW"/>
</dbReference>
<name>A0A848LQN0_9BACT</name>
<dbReference type="GO" id="GO:0005524">
    <property type="term" value="F:ATP binding"/>
    <property type="evidence" value="ECO:0007669"/>
    <property type="project" value="InterPro"/>
</dbReference>
<comment type="caution">
    <text evidence="2">The sequence shown here is derived from an EMBL/GenBank/DDBJ whole genome shotgun (WGS) entry which is preliminary data.</text>
</comment>
<dbReference type="SUPFAM" id="SSF56112">
    <property type="entry name" value="Protein kinase-like (PK-like)"/>
    <property type="match status" value="1"/>
</dbReference>
<keyword evidence="2" id="KW-0723">Serine/threonine-protein kinase</keyword>
<organism evidence="2 3">
    <name type="scientific">Pyxidicoccus fallax</name>
    <dbReference type="NCBI Taxonomy" id="394095"/>
    <lineage>
        <taxon>Bacteria</taxon>
        <taxon>Pseudomonadati</taxon>
        <taxon>Myxococcota</taxon>
        <taxon>Myxococcia</taxon>
        <taxon>Myxococcales</taxon>
        <taxon>Cystobacterineae</taxon>
        <taxon>Myxococcaceae</taxon>
        <taxon>Pyxidicoccus</taxon>
    </lineage>
</organism>
<feature type="domain" description="Protein kinase" evidence="1">
    <location>
        <begin position="18"/>
        <end position="80"/>
    </location>
</feature>
<keyword evidence="2" id="KW-0808">Transferase</keyword>
<reference evidence="2 3" key="1">
    <citation type="submission" date="2020-04" db="EMBL/GenBank/DDBJ databases">
        <title>Draft genome of Pyxidicoccus fallax type strain.</title>
        <authorList>
            <person name="Whitworth D.E."/>
        </authorList>
    </citation>
    <scope>NUCLEOTIDE SEQUENCE [LARGE SCALE GENOMIC DNA]</scope>
    <source>
        <strain evidence="2 3">DSM 14698</strain>
    </source>
</reference>
<evidence type="ECO:0000313" key="2">
    <source>
        <dbReference type="EMBL" id="NMO20011.1"/>
    </source>
</evidence>
<dbReference type="Proteomes" id="UP000518300">
    <property type="component" value="Unassembled WGS sequence"/>
</dbReference>
<keyword evidence="3" id="KW-1185">Reference proteome</keyword>
<keyword evidence="2" id="KW-0418">Kinase</keyword>
<dbReference type="InterPro" id="IPR011009">
    <property type="entry name" value="Kinase-like_dom_sf"/>
</dbReference>
<dbReference type="InterPro" id="IPR000719">
    <property type="entry name" value="Prot_kinase_dom"/>
</dbReference>
<evidence type="ECO:0000313" key="3">
    <source>
        <dbReference type="Proteomes" id="UP000518300"/>
    </source>
</evidence>
<dbReference type="PROSITE" id="PS50011">
    <property type="entry name" value="PROTEIN_KINASE_DOM"/>
    <property type="match status" value="1"/>
</dbReference>
<gene>
    <name evidence="2" type="ORF">HG543_34885</name>
</gene>